<dbReference type="InterPro" id="IPR029472">
    <property type="entry name" value="Copia-like_N"/>
</dbReference>
<protein>
    <submittedName>
        <fullName evidence="5">7-deoxyloganetin glucosyltransferase-like protein</fullName>
    </submittedName>
</protein>
<dbReference type="PANTHER" id="PTHR11926">
    <property type="entry name" value="GLUCOSYL/GLUCURONOSYL TRANSFERASES"/>
    <property type="match status" value="1"/>
</dbReference>
<evidence type="ECO:0000313" key="5">
    <source>
        <dbReference type="EMBL" id="GJT22210.1"/>
    </source>
</evidence>
<proteinExistence type="inferred from homology"/>
<dbReference type="SUPFAM" id="SSF56672">
    <property type="entry name" value="DNA/RNA polymerases"/>
    <property type="match status" value="1"/>
</dbReference>
<dbReference type="InterPro" id="IPR002213">
    <property type="entry name" value="UDP_glucos_trans"/>
</dbReference>
<sequence>MTNSEDTSQPNTNTDDINSVHHPLYFHQNDHPGLVLISKKLTGSENYNTWRRSMMIALDARNKLKLINGEFEEPPNQIGNNLSFVNSATSLWNELYEHYSQLDGHRIYQVSNDIVQLKQTNTPISLYYYKLKGYWDELDDLEASYACTCKCNCENRKTNGEREQRKRVIQFLMGLDDSYTNGDIAFKDQNWRDATTKEIQALKNNKTWTFTTLPLGKTLNGSKWVFKIKLKADGVIDRYKARLVAKGFNHIYKGLSFKPITHVAKMPTVRTLIAMAVHNGWPIQQLDVNNAFLHGDLNEEAYMTVPQGYPHNLPPNSVCKLTKSLYGLKQANKQWFEKLTTFLLSLGFKQSYVDTSLFTINHQNSITSLLVYVDDILLTGKDATFLQHIKTQLHTMFSIKDLGPIHYYLVATPMDPIVKLNEVDAQALSQFSHNPRTPHLAALHKVLRYIKLCPGQGIYFSAFNKLELTTYCDSDWASCQTTRRSSTEAEADSTCEISWLKCLLHDLGINIPTPSLVMCDNASTIALANNPVQHARTKHIEIDCHFVRDKIRQGHIKPIFVSSQSQIADILTKGLNKYLHYNCLSKLNICDPYTVSTCWGDKGATSTTPAKGLSEEVVGQEEVDRQARYGFEFCDKNSSFLVNGYLNTVVDCIPAMSGLRLKDIPPVIRHIYPGDEYMAQFLYISAQRAKTASAIIFNTFHELEPEVFDTLSLTFPPCYGIGPLHLLEKTVEDNSLASIKLSMWKEESECLEWLDSRATCSVVYVSFGSVTVMTQQQLVEFCWGLAKSNYPFLWIIRPDLVIGDSAMLPPEFLKETSERSLLVGWCPQEQVLSHPSIGGFLTHSGWNSTLESISNGIPMICWPFFADQQPNCWWSCNKWGIAMVIDNNVKSDEVSRLVIELMNGDKGKGMRKNTMEWKKKADESCVAPGGSSIANLEKLIHLLQMCIGVLFVSCGPGITLVQNSPSKGFDITFVNTEFNHQRLLRSQGSETLNGLLSFRFETIPDGLPPPENKVATQDLPSLAKSVDETCSGPFKSLVNKVGAFYSPVTCIVADVLMGFTLEVAKELDIPEFLFWTAGTGSLVCHDRYPNLLEKGLMPLKGT</sequence>
<gene>
    <name evidence="5" type="ORF">Tco_0892147</name>
</gene>
<feature type="domain" description="Reverse transcriptase Ty1/copia-type" evidence="3">
    <location>
        <begin position="205"/>
        <end position="409"/>
    </location>
</feature>
<dbReference type="Gene3D" id="3.40.50.2000">
    <property type="entry name" value="Glycogen Phosphorylase B"/>
    <property type="match status" value="3"/>
</dbReference>
<dbReference type="Pfam" id="PF14244">
    <property type="entry name" value="Retrotran_gag_3"/>
    <property type="match status" value="1"/>
</dbReference>
<dbReference type="PROSITE" id="PS00375">
    <property type="entry name" value="UDPGT"/>
    <property type="match status" value="1"/>
</dbReference>
<dbReference type="Proteomes" id="UP001151760">
    <property type="component" value="Unassembled WGS sequence"/>
</dbReference>
<reference evidence="5" key="1">
    <citation type="journal article" date="2022" name="Int. J. Mol. Sci.">
        <title>Draft Genome of Tanacetum Coccineum: Genomic Comparison of Closely Related Tanacetum-Family Plants.</title>
        <authorList>
            <person name="Yamashiro T."/>
            <person name="Shiraishi A."/>
            <person name="Nakayama K."/>
            <person name="Satake H."/>
        </authorList>
    </citation>
    <scope>NUCLEOTIDE SEQUENCE</scope>
</reference>
<evidence type="ECO:0000259" key="4">
    <source>
        <dbReference type="Pfam" id="PF14244"/>
    </source>
</evidence>
<keyword evidence="2" id="KW-0808">Transferase</keyword>
<dbReference type="CDD" id="cd09272">
    <property type="entry name" value="RNase_HI_RT_Ty1"/>
    <property type="match status" value="1"/>
</dbReference>
<evidence type="ECO:0000259" key="3">
    <source>
        <dbReference type="Pfam" id="PF07727"/>
    </source>
</evidence>
<dbReference type="Pfam" id="PF07727">
    <property type="entry name" value="RVT_2"/>
    <property type="match status" value="1"/>
</dbReference>
<dbReference type="EMBL" id="BQNB010013950">
    <property type="protein sequence ID" value="GJT22210.1"/>
    <property type="molecule type" value="Genomic_DNA"/>
</dbReference>
<evidence type="ECO:0000256" key="1">
    <source>
        <dbReference type="ARBA" id="ARBA00009995"/>
    </source>
</evidence>
<name>A0ABQ5C517_9ASTR</name>
<keyword evidence="6" id="KW-1185">Reference proteome</keyword>
<dbReference type="InterPro" id="IPR035595">
    <property type="entry name" value="UDP_glycos_trans_CS"/>
</dbReference>
<reference evidence="5" key="2">
    <citation type="submission" date="2022-01" db="EMBL/GenBank/DDBJ databases">
        <authorList>
            <person name="Yamashiro T."/>
            <person name="Shiraishi A."/>
            <person name="Satake H."/>
            <person name="Nakayama K."/>
        </authorList>
    </citation>
    <scope>NUCLEOTIDE SEQUENCE</scope>
</reference>
<accession>A0ABQ5C517</accession>
<dbReference type="Pfam" id="PF00201">
    <property type="entry name" value="UDPGT"/>
    <property type="match status" value="1"/>
</dbReference>
<comment type="caution">
    <text evidence="5">The sequence shown here is derived from an EMBL/GenBank/DDBJ whole genome shotgun (WGS) entry which is preliminary data.</text>
</comment>
<dbReference type="SUPFAM" id="SSF53756">
    <property type="entry name" value="UDP-Glycosyltransferase/glycogen phosphorylase"/>
    <property type="match status" value="2"/>
</dbReference>
<evidence type="ECO:0000313" key="6">
    <source>
        <dbReference type="Proteomes" id="UP001151760"/>
    </source>
</evidence>
<feature type="domain" description="Retrotransposon Copia-like N-terminal" evidence="4">
    <location>
        <begin position="27"/>
        <end position="75"/>
    </location>
</feature>
<evidence type="ECO:0000256" key="2">
    <source>
        <dbReference type="ARBA" id="ARBA00022679"/>
    </source>
</evidence>
<organism evidence="5 6">
    <name type="scientific">Tanacetum coccineum</name>
    <dbReference type="NCBI Taxonomy" id="301880"/>
    <lineage>
        <taxon>Eukaryota</taxon>
        <taxon>Viridiplantae</taxon>
        <taxon>Streptophyta</taxon>
        <taxon>Embryophyta</taxon>
        <taxon>Tracheophyta</taxon>
        <taxon>Spermatophyta</taxon>
        <taxon>Magnoliopsida</taxon>
        <taxon>eudicotyledons</taxon>
        <taxon>Gunneridae</taxon>
        <taxon>Pentapetalae</taxon>
        <taxon>asterids</taxon>
        <taxon>campanulids</taxon>
        <taxon>Asterales</taxon>
        <taxon>Asteraceae</taxon>
        <taxon>Asteroideae</taxon>
        <taxon>Anthemideae</taxon>
        <taxon>Anthemidinae</taxon>
        <taxon>Tanacetum</taxon>
    </lineage>
</organism>
<dbReference type="PANTHER" id="PTHR11926:SF1557">
    <property type="entry name" value="7-DEOXYLOGANETIN GLUCOSYLTRANSFERASE"/>
    <property type="match status" value="1"/>
</dbReference>
<dbReference type="InterPro" id="IPR043502">
    <property type="entry name" value="DNA/RNA_pol_sf"/>
</dbReference>
<dbReference type="CDD" id="cd03784">
    <property type="entry name" value="GT1_Gtf-like"/>
    <property type="match status" value="1"/>
</dbReference>
<dbReference type="InterPro" id="IPR013103">
    <property type="entry name" value="RVT_2"/>
</dbReference>
<comment type="similarity">
    <text evidence="1">Belongs to the UDP-glycosyltransferase family.</text>
</comment>